<organism evidence="2 3">
    <name type="scientific">Mycena metata</name>
    <dbReference type="NCBI Taxonomy" id="1033252"/>
    <lineage>
        <taxon>Eukaryota</taxon>
        <taxon>Fungi</taxon>
        <taxon>Dikarya</taxon>
        <taxon>Basidiomycota</taxon>
        <taxon>Agaricomycotina</taxon>
        <taxon>Agaricomycetes</taxon>
        <taxon>Agaricomycetidae</taxon>
        <taxon>Agaricales</taxon>
        <taxon>Marasmiineae</taxon>
        <taxon>Mycenaceae</taxon>
        <taxon>Mycena</taxon>
    </lineage>
</organism>
<comment type="caution">
    <text evidence="2">The sequence shown here is derived from an EMBL/GenBank/DDBJ whole genome shotgun (WGS) entry which is preliminary data.</text>
</comment>
<dbReference type="InterPro" id="IPR011333">
    <property type="entry name" value="SKP1/BTB/POZ_sf"/>
</dbReference>
<dbReference type="SUPFAM" id="SSF54695">
    <property type="entry name" value="POZ domain"/>
    <property type="match status" value="1"/>
</dbReference>
<feature type="non-terminal residue" evidence="2">
    <location>
        <position position="1"/>
    </location>
</feature>
<dbReference type="AlphaFoldDB" id="A0AAD7HFY2"/>
<feature type="domain" description="BTB" evidence="1">
    <location>
        <begin position="30"/>
        <end position="59"/>
    </location>
</feature>
<dbReference type="InterPro" id="IPR000210">
    <property type="entry name" value="BTB/POZ_dom"/>
</dbReference>
<evidence type="ECO:0000259" key="1">
    <source>
        <dbReference type="Pfam" id="PF00651"/>
    </source>
</evidence>
<accession>A0AAD7HFY2</accession>
<keyword evidence="3" id="KW-1185">Reference proteome</keyword>
<dbReference type="Pfam" id="PF00651">
    <property type="entry name" value="BTB"/>
    <property type="match status" value="1"/>
</dbReference>
<name>A0AAD7HFY2_9AGAR</name>
<proteinExistence type="predicted"/>
<feature type="non-terminal residue" evidence="2">
    <location>
        <position position="63"/>
    </location>
</feature>
<evidence type="ECO:0000313" key="3">
    <source>
        <dbReference type="Proteomes" id="UP001215598"/>
    </source>
</evidence>
<protein>
    <recommendedName>
        <fullName evidence="1">BTB domain-containing protein</fullName>
    </recommendedName>
</protein>
<sequence>PPRTKRRRTDSGARTVPITQSAEYWFDDGNIILQVESTQFRVLKSLLAMHSFVFRDMFTPLPP</sequence>
<reference evidence="2" key="1">
    <citation type="submission" date="2023-03" db="EMBL/GenBank/DDBJ databases">
        <title>Massive genome expansion in bonnet fungi (Mycena s.s.) driven by repeated elements and novel gene families across ecological guilds.</title>
        <authorList>
            <consortium name="Lawrence Berkeley National Laboratory"/>
            <person name="Harder C.B."/>
            <person name="Miyauchi S."/>
            <person name="Viragh M."/>
            <person name="Kuo A."/>
            <person name="Thoen E."/>
            <person name="Andreopoulos B."/>
            <person name="Lu D."/>
            <person name="Skrede I."/>
            <person name="Drula E."/>
            <person name="Henrissat B."/>
            <person name="Morin E."/>
            <person name="Kohler A."/>
            <person name="Barry K."/>
            <person name="LaButti K."/>
            <person name="Morin E."/>
            <person name="Salamov A."/>
            <person name="Lipzen A."/>
            <person name="Mereny Z."/>
            <person name="Hegedus B."/>
            <person name="Baldrian P."/>
            <person name="Stursova M."/>
            <person name="Weitz H."/>
            <person name="Taylor A."/>
            <person name="Grigoriev I.V."/>
            <person name="Nagy L.G."/>
            <person name="Martin F."/>
            <person name="Kauserud H."/>
        </authorList>
    </citation>
    <scope>NUCLEOTIDE SEQUENCE</scope>
    <source>
        <strain evidence="2">CBHHK182m</strain>
    </source>
</reference>
<evidence type="ECO:0000313" key="2">
    <source>
        <dbReference type="EMBL" id="KAJ7719908.1"/>
    </source>
</evidence>
<gene>
    <name evidence="2" type="ORF">B0H16DRAFT_1261359</name>
</gene>
<dbReference type="Proteomes" id="UP001215598">
    <property type="component" value="Unassembled WGS sequence"/>
</dbReference>
<dbReference type="EMBL" id="JARKIB010000246">
    <property type="protein sequence ID" value="KAJ7719908.1"/>
    <property type="molecule type" value="Genomic_DNA"/>
</dbReference>